<name>A0ABV7J303_9RHOB</name>
<comment type="caution">
    <text evidence="3">The sequence shown here is derived from an EMBL/GenBank/DDBJ whole genome shotgun (WGS) entry which is preliminary data.</text>
</comment>
<feature type="signal peptide" evidence="1">
    <location>
        <begin position="1"/>
        <end position="20"/>
    </location>
</feature>
<evidence type="ECO:0000313" key="4">
    <source>
        <dbReference type="Proteomes" id="UP001595547"/>
    </source>
</evidence>
<organism evidence="3 4">
    <name type="scientific">Cypionkella sinensis</name>
    <dbReference type="NCBI Taxonomy" id="1756043"/>
    <lineage>
        <taxon>Bacteria</taxon>
        <taxon>Pseudomonadati</taxon>
        <taxon>Pseudomonadota</taxon>
        <taxon>Alphaproteobacteria</taxon>
        <taxon>Rhodobacterales</taxon>
        <taxon>Paracoccaceae</taxon>
        <taxon>Cypionkella</taxon>
    </lineage>
</organism>
<feature type="domain" description="Porin" evidence="2">
    <location>
        <begin position="8"/>
        <end position="298"/>
    </location>
</feature>
<gene>
    <name evidence="3" type="ORF">ACFOGH_19205</name>
</gene>
<dbReference type="InterPro" id="IPR033900">
    <property type="entry name" value="Gram_neg_porin_domain"/>
</dbReference>
<dbReference type="RefSeq" id="WP_380074791.1">
    <property type="nucleotide sequence ID" value="NZ_JBHRTO010000002.1"/>
</dbReference>
<protein>
    <submittedName>
        <fullName evidence="3">Porin</fullName>
    </submittedName>
</protein>
<evidence type="ECO:0000259" key="2">
    <source>
        <dbReference type="Pfam" id="PF13609"/>
    </source>
</evidence>
<keyword evidence="4" id="KW-1185">Reference proteome</keyword>
<sequence>MKKILLSTTLLVATAGVAAAEVTLSGSGRFGLDYAENRVASDDVTAANKTILAYRLRINVDAKFEADNGVTYGGRIRFQNTNGQSAAAFSPAMLYVEASGVRVEVGNANTAFDSVALMYNPEIGFQERSFGDPLGAYYSFNSGSYGAENNRVGIYVAYSVSGVNLKASLVQPDQTLADAGPTMQDEMSVAADYTFNQFTVAAAYVQNGLGLEGNDQTFVGVAYKFSDAGSVGLNYNDNGDLTDVGGGEVGTSITLYGNYNINGITLAGYVTDLDVDGADTAYGLGASYDLGGATLAGAVESGFDGDTRADLGVRMSF</sequence>
<keyword evidence="1" id="KW-0732">Signal</keyword>
<accession>A0ABV7J303</accession>
<evidence type="ECO:0000256" key="1">
    <source>
        <dbReference type="SAM" id="SignalP"/>
    </source>
</evidence>
<dbReference type="InterPro" id="IPR023614">
    <property type="entry name" value="Porin_dom_sf"/>
</dbReference>
<reference evidence="4" key="1">
    <citation type="journal article" date="2019" name="Int. J. Syst. Evol. Microbiol.">
        <title>The Global Catalogue of Microorganisms (GCM) 10K type strain sequencing project: providing services to taxonomists for standard genome sequencing and annotation.</title>
        <authorList>
            <consortium name="The Broad Institute Genomics Platform"/>
            <consortium name="The Broad Institute Genome Sequencing Center for Infectious Disease"/>
            <person name="Wu L."/>
            <person name="Ma J."/>
        </authorList>
    </citation>
    <scope>NUCLEOTIDE SEQUENCE [LARGE SCALE GENOMIC DNA]</scope>
    <source>
        <strain evidence="4">KCTC 52039</strain>
    </source>
</reference>
<evidence type="ECO:0000313" key="3">
    <source>
        <dbReference type="EMBL" id="MFC3183136.1"/>
    </source>
</evidence>
<dbReference type="SUPFAM" id="SSF56935">
    <property type="entry name" value="Porins"/>
    <property type="match status" value="1"/>
</dbReference>
<dbReference type="Proteomes" id="UP001595547">
    <property type="component" value="Unassembled WGS sequence"/>
</dbReference>
<dbReference type="Pfam" id="PF13609">
    <property type="entry name" value="Porin_4"/>
    <property type="match status" value="1"/>
</dbReference>
<proteinExistence type="predicted"/>
<dbReference type="Gene3D" id="2.40.160.10">
    <property type="entry name" value="Porin"/>
    <property type="match status" value="1"/>
</dbReference>
<feature type="chain" id="PRO_5046909629" evidence="1">
    <location>
        <begin position="21"/>
        <end position="317"/>
    </location>
</feature>
<dbReference type="EMBL" id="JBHRTO010000002">
    <property type="protein sequence ID" value="MFC3183136.1"/>
    <property type="molecule type" value="Genomic_DNA"/>
</dbReference>